<evidence type="ECO:0000313" key="3">
    <source>
        <dbReference type="Proteomes" id="UP000179237"/>
    </source>
</evidence>
<accession>A0A1F5FVB4</accession>
<evidence type="ECO:0000256" key="1">
    <source>
        <dbReference type="SAM" id="Phobius"/>
    </source>
</evidence>
<evidence type="ECO:0000313" key="2">
    <source>
        <dbReference type="EMBL" id="OGD83556.1"/>
    </source>
</evidence>
<feature type="transmembrane region" description="Helical" evidence="1">
    <location>
        <begin position="6"/>
        <end position="23"/>
    </location>
</feature>
<protein>
    <recommendedName>
        <fullName evidence="4">Bacterial Ig-like domain-containing protein</fullName>
    </recommendedName>
</protein>
<keyword evidence="1" id="KW-0472">Membrane</keyword>
<dbReference type="Proteomes" id="UP000179237">
    <property type="component" value="Unassembled WGS sequence"/>
</dbReference>
<dbReference type="InterPro" id="IPR013783">
    <property type="entry name" value="Ig-like_fold"/>
</dbReference>
<gene>
    <name evidence="2" type="ORF">A2572_00415</name>
</gene>
<sequence length="146" mass="15902">MRKEVSIAIIIGVILGGIILYGIKIANDSTKNLKVESPTPTSTLTPVPITNTDKKNPAITLSSHISGQVLFEKEITLVGKTTPNSSLAIIWEDDEVITKTDVSGNFSQKITLISGENNIQVDLVNQDNSLTSETFKLYYSLKPINQ</sequence>
<dbReference type="AlphaFoldDB" id="A0A1F5FVB4"/>
<reference evidence="2 3" key="1">
    <citation type="journal article" date="2016" name="Nat. Commun.">
        <title>Thousands of microbial genomes shed light on interconnected biogeochemical processes in an aquifer system.</title>
        <authorList>
            <person name="Anantharaman K."/>
            <person name="Brown C.T."/>
            <person name="Hug L.A."/>
            <person name="Sharon I."/>
            <person name="Castelle C.J."/>
            <person name="Probst A.J."/>
            <person name="Thomas B.C."/>
            <person name="Singh A."/>
            <person name="Wilkins M.J."/>
            <person name="Karaoz U."/>
            <person name="Brodie E.L."/>
            <person name="Williams K.H."/>
            <person name="Hubbard S.S."/>
            <person name="Banfield J.F."/>
        </authorList>
    </citation>
    <scope>NUCLEOTIDE SEQUENCE [LARGE SCALE GENOMIC DNA]</scope>
</reference>
<dbReference type="EMBL" id="MFAQ01000013">
    <property type="protein sequence ID" value="OGD83556.1"/>
    <property type="molecule type" value="Genomic_DNA"/>
</dbReference>
<evidence type="ECO:0008006" key="4">
    <source>
        <dbReference type="Google" id="ProtNLM"/>
    </source>
</evidence>
<keyword evidence="1" id="KW-1133">Transmembrane helix</keyword>
<comment type="caution">
    <text evidence="2">The sequence shown here is derived from an EMBL/GenBank/DDBJ whole genome shotgun (WGS) entry which is preliminary data.</text>
</comment>
<name>A0A1F5FVB4_9BACT</name>
<keyword evidence="1" id="KW-0812">Transmembrane</keyword>
<organism evidence="2 3">
    <name type="scientific">Candidatus Collierbacteria bacterium RIFOXYD1_FULL_40_9</name>
    <dbReference type="NCBI Taxonomy" id="1817731"/>
    <lineage>
        <taxon>Bacteria</taxon>
        <taxon>Candidatus Collieribacteriota</taxon>
    </lineage>
</organism>
<dbReference type="Gene3D" id="2.60.40.10">
    <property type="entry name" value="Immunoglobulins"/>
    <property type="match status" value="1"/>
</dbReference>
<proteinExistence type="predicted"/>